<dbReference type="GO" id="GO:0008484">
    <property type="term" value="F:sulfuric ester hydrolase activity"/>
    <property type="evidence" value="ECO:0007669"/>
    <property type="project" value="TreeGrafter"/>
</dbReference>
<dbReference type="GO" id="GO:0005737">
    <property type="term" value="C:cytoplasm"/>
    <property type="evidence" value="ECO:0007669"/>
    <property type="project" value="TreeGrafter"/>
</dbReference>
<reference evidence="4 5" key="1">
    <citation type="journal article" date="2013" name="Mar. Genomics">
        <title>Expression of sulfatases in Rhodopirellula baltica and the diversity of sulfatases in the genus Rhodopirellula.</title>
        <authorList>
            <person name="Wegner C.E."/>
            <person name="Richter-Heitmann T."/>
            <person name="Klindworth A."/>
            <person name="Klockow C."/>
            <person name="Richter M."/>
            <person name="Achstetter T."/>
            <person name="Glockner F.O."/>
            <person name="Harder J."/>
        </authorList>
    </citation>
    <scope>NUCLEOTIDE SEQUENCE [LARGE SCALE GENOMIC DNA]</scope>
    <source>
        <strain evidence="4 5">WH47</strain>
    </source>
</reference>
<feature type="compositionally biased region" description="Polar residues" evidence="3">
    <location>
        <begin position="95"/>
        <end position="117"/>
    </location>
</feature>
<evidence type="ECO:0000313" key="4">
    <source>
        <dbReference type="EMBL" id="EGF29377.1"/>
    </source>
</evidence>
<dbReference type="InterPro" id="IPR017850">
    <property type="entry name" value="Alkaline_phosphatase_core_sf"/>
</dbReference>
<dbReference type="SUPFAM" id="SSF53649">
    <property type="entry name" value="Alkaline phosphatase-like"/>
    <property type="match status" value="1"/>
</dbReference>
<evidence type="ECO:0000256" key="2">
    <source>
        <dbReference type="ARBA" id="ARBA00022801"/>
    </source>
</evidence>
<dbReference type="PATRIC" id="fig|991778.3.peg.652"/>
<dbReference type="PANTHER" id="PTHR45953:SF1">
    <property type="entry name" value="IDURONATE 2-SULFATASE"/>
    <property type="match status" value="1"/>
</dbReference>
<dbReference type="Gene3D" id="3.40.720.10">
    <property type="entry name" value="Alkaline Phosphatase, subunit A"/>
    <property type="match status" value="1"/>
</dbReference>
<feature type="compositionally biased region" description="Basic and acidic residues" evidence="3">
    <location>
        <begin position="81"/>
        <end position="93"/>
    </location>
</feature>
<dbReference type="AlphaFoldDB" id="F2ALS8"/>
<keyword evidence="2" id="KW-0378">Hydrolase</keyword>
<comment type="caution">
    <text evidence="4">The sequence shown here is derived from an EMBL/GenBank/DDBJ whole genome shotgun (WGS) entry which is preliminary data.</text>
</comment>
<sequence>MCNPSRISLLWGRRPSSTGFYSNRYPVAEEPEFLSLHVSLPAYFAANGYKTLTAGKVFHSSAPVKDHFQVVGPRPGHWLKGLDKKFTTSRKDGTASGTSAPRTTMNRSSPITSWPPG</sequence>
<evidence type="ECO:0000256" key="1">
    <source>
        <dbReference type="ARBA" id="ARBA00022723"/>
    </source>
</evidence>
<protein>
    <submittedName>
        <fullName evidence="4">Uncharacterized protein</fullName>
    </submittedName>
</protein>
<name>F2ALS8_RHOBT</name>
<organism evidence="4 5">
    <name type="scientific">Rhodopirellula baltica WH47</name>
    <dbReference type="NCBI Taxonomy" id="991778"/>
    <lineage>
        <taxon>Bacteria</taxon>
        <taxon>Pseudomonadati</taxon>
        <taxon>Planctomycetota</taxon>
        <taxon>Planctomycetia</taxon>
        <taxon>Pirellulales</taxon>
        <taxon>Pirellulaceae</taxon>
        <taxon>Rhodopirellula</taxon>
    </lineage>
</organism>
<evidence type="ECO:0000256" key="3">
    <source>
        <dbReference type="SAM" id="MobiDB-lite"/>
    </source>
</evidence>
<dbReference type="EMBL" id="AFAR01000035">
    <property type="protein sequence ID" value="EGF29377.1"/>
    <property type="molecule type" value="Genomic_DNA"/>
</dbReference>
<gene>
    <name evidence="4" type="ORF">RBWH47_04741</name>
</gene>
<proteinExistence type="predicted"/>
<accession>F2ALS8</accession>
<dbReference type="PANTHER" id="PTHR45953">
    <property type="entry name" value="IDURONATE 2-SULFATASE"/>
    <property type="match status" value="1"/>
</dbReference>
<feature type="region of interest" description="Disordered" evidence="3">
    <location>
        <begin position="81"/>
        <end position="117"/>
    </location>
</feature>
<dbReference type="Proteomes" id="UP000006222">
    <property type="component" value="Unassembled WGS sequence"/>
</dbReference>
<keyword evidence="1" id="KW-0479">Metal-binding</keyword>
<dbReference type="GO" id="GO:0046872">
    <property type="term" value="F:metal ion binding"/>
    <property type="evidence" value="ECO:0007669"/>
    <property type="project" value="UniProtKB-KW"/>
</dbReference>
<evidence type="ECO:0000313" key="5">
    <source>
        <dbReference type="Proteomes" id="UP000006222"/>
    </source>
</evidence>